<dbReference type="InterPro" id="IPR002885">
    <property type="entry name" value="PPR_rpt"/>
</dbReference>
<keyword evidence="2" id="KW-0677">Repeat</keyword>
<comment type="caution">
    <text evidence="4">The sequence shown here is derived from an EMBL/GenBank/DDBJ whole genome shotgun (WGS) entry which is preliminary data.</text>
</comment>
<name>A0ABD3GJ34_9MARC</name>
<dbReference type="NCBIfam" id="TIGR00756">
    <property type="entry name" value="PPR"/>
    <property type="match status" value="7"/>
</dbReference>
<feature type="repeat" description="PPR" evidence="3">
    <location>
        <begin position="165"/>
        <end position="199"/>
    </location>
</feature>
<evidence type="ECO:0000256" key="3">
    <source>
        <dbReference type="PROSITE-ProRule" id="PRU00708"/>
    </source>
</evidence>
<feature type="repeat" description="PPR" evidence="3">
    <location>
        <begin position="275"/>
        <end position="309"/>
    </location>
</feature>
<comment type="similarity">
    <text evidence="1">Belongs to the PPR family. P subfamily.</text>
</comment>
<dbReference type="AlphaFoldDB" id="A0ABD3GJ34"/>
<evidence type="ECO:0000256" key="2">
    <source>
        <dbReference type="ARBA" id="ARBA00022737"/>
    </source>
</evidence>
<accession>A0ABD3GJ34</accession>
<evidence type="ECO:0000313" key="4">
    <source>
        <dbReference type="EMBL" id="KAL3677179.1"/>
    </source>
</evidence>
<dbReference type="PANTHER" id="PTHR47874">
    <property type="entry name" value="EXPRESSED PROTEIN"/>
    <property type="match status" value="1"/>
</dbReference>
<protein>
    <recommendedName>
        <fullName evidence="6">Pentatricopeptide repeat-containing protein</fullName>
    </recommendedName>
</protein>
<keyword evidence="5" id="KW-1185">Reference proteome</keyword>
<evidence type="ECO:0000313" key="5">
    <source>
        <dbReference type="Proteomes" id="UP001633002"/>
    </source>
</evidence>
<dbReference type="Gene3D" id="1.25.40.10">
    <property type="entry name" value="Tetratricopeptide repeat domain"/>
    <property type="match status" value="4"/>
</dbReference>
<dbReference type="Pfam" id="PF01535">
    <property type="entry name" value="PPR"/>
    <property type="match status" value="2"/>
</dbReference>
<dbReference type="Pfam" id="PF13041">
    <property type="entry name" value="PPR_2"/>
    <property type="match status" value="3"/>
</dbReference>
<organism evidence="4 5">
    <name type="scientific">Riccia sorocarpa</name>
    <dbReference type="NCBI Taxonomy" id="122646"/>
    <lineage>
        <taxon>Eukaryota</taxon>
        <taxon>Viridiplantae</taxon>
        <taxon>Streptophyta</taxon>
        <taxon>Embryophyta</taxon>
        <taxon>Marchantiophyta</taxon>
        <taxon>Marchantiopsida</taxon>
        <taxon>Marchantiidae</taxon>
        <taxon>Marchantiales</taxon>
        <taxon>Ricciaceae</taxon>
        <taxon>Riccia</taxon>
    </lineage>
</organism>
<dbReference type="InterPro" id="IPR044179">
    <property type="entry name" value="PPR5-like"/>
</dbReference>
<evidence type="ECO:0008006" key="6">
    <source>
        <dbReference type="Google" id="ProtNLM"/>
    </source>
</evidence>
<evidence type="ECO:0000256" key="1">
    <source>
        <dbReference type="ARBA" id="ARBA00007626"/>
    </source>
</evidence>
<feature type="repeat" description="PPR" evidence="3">
    <location>
        <begin position="385"/>
        <end position="419"/>
    </location>
</feature>
<feature type="repeat" description="PPR" evidence="3">
    <location>
        <begin position="240"/>
        <end position="274"/>
    </location>
</feature>
<dbReference type="EMBL" id="JBJQOH010000008">
    <property type="protein sequence ID" value="KAL3677179.1"/>
    <property type="molecule type" value="Genomic_DNA"/>
</dbReference>
<reference evidence="4 5" key="1">
    <citation type="submission" date="2024-09" db="EMBL/GenBank/DDBJ databases">
        <title>Chromosome-scale assembly of Riccia sorocarpa.</title>
        <authorList>
            <person name="Paukszto L."/>
        </authorList>
    </citation>
    <scope>NUCLEOTIDE SEQUENCE [LARGE SCALE GENOMIC DNA]</scope>
    <source>
        <strain evidence="4">LP-2024</strain>
        <tissue evidence="4">Aerial parts of the thallus</tissue>
    </source>
</reference>
<dbReference type="InterPro" id="IPR011990">
    <property type="entry name" value="TPR-like_helical_dom_sf"/>
</dbReference>
<proteinExistence type="inferred from homology"/>
<feature type="repeat" description="PPR" evidence="3">
    <location>
        <begin position="420"/>
        <end position="455"/>
    </location>
</feature>
<feature type="repeat" description="PPR" evidence="3">
    <location>
        <begin position="350"/>
        <end position="384"/>
    </location>
</feature>
<dbReference type="PROSITE" id="PS51375">
    <property type="entry name" value="PPR"/>
    <property type="match status" value="6"/>
</dbReference>
<dbReference type="Proteomes" id="UP001633002">
    <property type="component" value="Unassembled WGS sequence"/>
</dbReference>
<gene>
    <name evidence="4" type="ORF">R1sor_027127</name>
</gene>
<sequence>MALVLSSLRFAGPSGKGLTDCHLRLTEASSCRRGLSAGSKCEWGFSARQSLERSNFLGGIHRDLAGFSFGKVACDNVGRKLVNVRAQRSRWFKKYNDTSEETVQMVVKVLCKSGNSAEVTLNKHGRWLKPPDWFRIMDGLGQRRRWQLALEVFRWIQSQKWYRPDNGYYSKLISIMGKERQYRLAMWLFAEMKKMGCRPDTSLYNSLMGVHLRGDDKEKGFQKAIDLLTDMKLRRACQPNVVTYNILLRAAAQLGHDEKVDEFFAYMLHGDLVPDVCTYNGLIDAYGKAGNIQSMEAAFKRMRERDKLKPDIITFNTLIDSYGKAGEFSKMEAVLAGMSGPRKGMKLQPNVKTFNSIISNYANAGMWEKAELTFQEMKKLEVQPSSISYEALLGAYGTAGLFTKMKELVHKMMTRGPRPEACTLNRMIDSYCLHNMPDEAEALLKNSMAEVGIYPTSSSHGILIRYYKTVGNLARIPPLLDQMSSWGLKPTKQIYTDVLESIGLDLVKVGNQGGEKLEVFDGEEDDEQEETPATETEAQYMGVVAGISV</sequence>
<dbReference type="PANTHER" id="PTHR47874:SF5">
    <property type="entry name" value="PENTATRICOPEPTIDE REPEAT-CONTAINING PROTEIN PPR5 HOMOLOG, CHLOROPLASTIC"/>
    <property type="match status" value="1"/>
</dbReference>